<dbReference type="EMBL" id="SGWV01000010">
    <property type="protein sequence ID" value="RZS52955.1"/>
    <property type="molecule type" value="Genomic_DNA"/>
</dbReference>
<feature type="transmembrane region" description="Helical" evidence="7">
    <location>
        <begin position="213"/>
        <end position="236"/>
    </location>
</feature>
<sequence length="352" mass="38956">MNSTSPVRAARPSRHGWVDIAKGICIIAVVGLYARNDLEALFGQAGWLDPWSAFARPFRMPDFFLLSGLFLSAVIHRPWRSYLDTKVAHYAYFLFLWVAILLAYDVAVLGHVEIAGGGAVALIKAYIWKLIYPDHMLWFIQTLPVFFIVTRLLKWVPNWLLWTVAAAAMASHVKTGFAPVDNFNAYYVFFLSGHFGAPLIHQLAERARQRPPLTWGLIALWAVLNQLAVSAGLTQIGGLDLLAGFVGISAIIALSSLVAEVSWLRWLSYSGSQSIVVYLGFYIPLTQFTRLLHQHLPGLPMDVVATLAVVFGAAVPLLLHRLIQNGPLRFLFVRPGWAKLVAKPSSAAAQTV</sequence>
<feature type="transmembrane region" description="Helical" evidence="7">
    <location>
        <begin position="275"/>
        <end position="293"/>
    </location>
</feature>
<evidence type="ECO:0000256" key="4">
    <source>
        <dbReference type="ARBA" id="ARBA00022692"/>
    </source>
</evidence>
<dbReference type="OrthoDB" id="9811476at2"/>
<dbReference type="InterPro" id="IPR002656">
    <property type="entry name" value="Acyl_transf_3_dom"/>
</dbReference>
<feature type="transmembrane region" description="Helical" evidence="7">
    <location>
        <begin position="87"/>
        <end position="104"/>
    </location>
</feature>
<feature type="transmembrane region" description="Helical" evidence="7">
    <location>
        <begin position="242"/>
        <end position="263"/>
    </location>
</feature>
<dbReference type="GO" id="GO:0009246">
    <property type="term" value="P:enterobacterial common antigen biosynthetic process"/>
    <property type="evidence" value="ECO:0007669"/>
    <property type="project" value="TreeGrafter"/>
</dbReference>
<evidence type="ECO:0000256" key="1">
    <source>
        <dbReference type="ARBA" id="ARBA00004651"/>
    </source>
</evidence>
<keyword evidence="10" id="KW-1185">Reference proteome</keyword>
<dbReference type="PANTHER" id="PTHR40074:SF4">
    <property type="entry name" value="INNER MEMBRANE PROTEIN YCFT"/>
    <property type="match status" value="1"/>
</dbReference>
<dbReference type="GO" id="GO:0005886">
    <property type="term" value="C:plasma membrane"/>
    <property type="evidence" value="ECO:0007669"/>
    <property type="project" value="UniProtKB-SubCell"/>
</dbReference>
<proteinExistence type="inferred from homology"/>
<feature type="domain" description="Acyltransferase 3" evidence="8">
    <location>
        <begin position="16"/>
        <end position="314"/>
    </location>
</feature>
<keyword evidence="5 7" id="KW-1133">Transmembrane helix</keyword>
<evidence type="ECO:0000256" key="7">
    <source>
        <dbReference type="SAM" id="Phobius"/>
    </source>
</evidence>
<dbReference type="GO" id="GO:0016413">
    <property type="term" value="F:O-acetyltransferase activity"/>
    <property type="evidence" value="ECO:0007669"/>
    <property type="project" value="TreeGrafter"/>
</dbReference>
<evidence type="ECO:0000313" key="9">
    <source>
        <dbReference type="EMBL" id="RZS52955.1"/>
    </source>
</evidence>
<evidence type="ECO:0000313" key="10">
    <source>
        <dbReference type="Proteomes" id="UP000293433"/>
    </source>
</evidence>
<dbReference type="Pfam" id="PF01757">
    <property type="entry name" value="Acyl_transf_3"/>
    <property type="match status" value="1"/>
</dbReference>
<feature type="transmembrane region" description="Helical" evidence="7">
    <location>
        <begin position="183"/>
        <end position="201"/>
    </location>
</feature>
<dbReference type="Proteomes" id="UP000293433">
    <property type="component" value="Unassembled WGS sequence"/>
</dbReference>
<name>A0A4Q7LEN4_9BURK</name>
<keyword evidence="4 7" id="KW-0812">Transmembrane</keyword>
<feature type="transmembrane region" description="Helical" evidence="7">
    <location>
        <begin position="299"/>
        <end position="319"/>
    </location>
</feature>
<organism evidence="9 10">
    <name type="scientific">Sphaerotilus mobilis</name>
    <dbReference type="NCBI Taxonomy" id="47994"/>
    <lineage>
        <taxon>Bacteria</taxon>
        <taxon>Pseudomonadati</taxon>
        <taxon>Pseudomonadota</taxon>
        <taxon>Betaproteobacteria</taxon>
        <taxon>Burkholderiales</taxon>
        <taxon>Sphaerotilaceae</taxon>
        <taxon>Sphaerotilus</taxon>
    </lineage>
</organism>
<feature type="transmembrane region" description="Helical" evidence="7">
    <location>
        <begin position="16"/>
        <end position="34"/>
    </location>
</feature>
<dbReference type="PANTHER" id="PTHR40074">
    <property type="entry name" value="O-ACETYLTRANSFERASE WECH"/>
    <property type="match status" value="1"/>
</dbReference>
<dbReference type="AlphaFoldDB" id="A0A4Q7LEN4"/>
<evidence type="ECO:0000256" key="2">
    <source>
        <dbReference type="ARBA" id="ARBA00007400"/>
    </source>
</evidence>
<comment type="similarity">
    <text evidence="2">Belongs to the acyltransferase 3 family.</text>
</comment>
<keyword evidence="6 7" id="KW-0472">Membrane</keyword>
<dbReference type="RefSeq" id="WP_130482438.1">
    <property type="nucleotide sequence ID" value="NZ_SGWV01000010.1"/>
</dbReference>
<protein>
    <submittedName>
        <fullName evidence="9">Putative membrane protein YcfT</fullName>
    </submittedName>
</protein>
<accession>A0A4Q7LEN4</accession>
<feature type="transmembrane region" description="Helical" evidence="7">
    <location>
        <begin position="136"/>
        <end position="153"/>
    </location>
</feature>
<keyword evidence="3" id="KW-1003">Cell membrane</keyword>
<evidence type="ECO:0000256" key="6">
    <source>
        <dbReference type="ARBA" id="ARBA00023136"/>
    </source>
</evidence>
<comment type="caution">
    <text evidence="9">The sequence shown here is derived from an EMBL/GenBank/DDBJ whole genome shotgun (WGS) entry which is preliminary data.</text>
</comment>
<evidence type="ECO:0000256" key="5">
    <source>
        <dbReference type="ARBA" id="ARBA00022989"/>
    </source>
</evidence>
<reference evidence="9 10" key="1">
    <citation type="submission" date="2019-02" db="EMBL/GenBank/DDBJ databases">
        <title>Genomic Encyclopedia of Type Strains, Phase IV (KMG-IV): sequencing the most valuable type-strain genomes for metagenomic binning, comparative biology and taxonomic classification.</title>
        <authorList>
            <person name="Goeker M."/>
        </authorList>
    </citation>
    <scope>NUCLEOTIDE SEQUENCE [LARGE SCALE GENOMIC DNA]</scope>
    <source>
        <strain evidence="9 10">DSM 10617</strain>
    </source>
</reference>
<feature type="transmembrane region" description="Helical" evidence="7">
    <location>
        <begin position="160"/>
        <end position="177"/>
    </location>
</feature>
<evidence type="ECO:0000259" key="8">
    <source>
        <dbReference type="Pfam" id="PF01757"/>
    </source>
</evidence>
<comment type="subcellular location">
    <subcellularLocation>
        <location evidence="1">Cell membrane</location>
        <topology evidence="1">Multi-pass membrane protein</topology>
    </subcellularLocation>
</comment>
<evidence type="ECO:0000256" key="3">
    <source>
        <dbReference type="ARBA" id="ARBA00022475"/>
    </source>
</evidence>
<gene>
    <name evidence="9" type="ORF">EV685_2577</name>
</gene>